<reference evidence="1 2" key="1">
    <citation type="submission" date="2023-08" db="EMBL/GenBank/DDBJ databases">
        <authorList>
            <person name="Folkvardsen B D."/>
            <person name="Norman A."/>
        </authorList>
    </citation>
    <scope>NUCLEOTIDE SEQUENCE [LARGE SCALE GENOMIC DNA]</scope>
    <source>
        <strain evidence="1 2">Mu0050</strain>
    </source>
</reference>
<name>A0ABM9MBT0_9MYCO</name>
<dbReference type="Proteomes" id="UP001190466">
    <property type="component" value="Chromosome"/>
</dbReference>
<evidence type="ECO:0000313" key="1">
    <source>
        <dbReference type="EMBL" id="CAJ1581347.1"/>
    </source>
</evidence>
<proteinExistence type="predicted"/>
<sequence>MKIADVYRHSMVIASDYRIPDPSRVWPLLERRKDALADIGAHHVLIYRSLTEPGRVLVMIGVRSREPVVDLLRSRVFFDWFDAVGVEDIPAVFAGEIIDRYELIEPTRADPPGVLVSAIVSVDDAGWLLTELHSAKTTFRSAGVRKVWVFQAFDDSREVMILQELDTEANARRWIKQHDAATDWMADTGVGVYPPLFVGEYVEMLRINGGEG</sequence>
<accession>A0ABM9MBT0</accession>
<keyword evidence="2" id="KW-1185">Reference proteome</keyword>
<gene>
    <name evidence="1" type="ORF">MU0050_001518</name>
</gene>
<keyword evidence="1" id="KW-0436">Ligase</keyword>
<organism evidence="1 2">
    <name type="scientific">[Mycobacterium] wendilense</name>
    <dbReference type="NCBI Taxonomy" id="3064284"/>
    <lineage>
        <taxon>Bacteria</taxon>
        <taxon>Bacillati</taxon>
        <taxon>Actinomycetota</taxon>
        <taxon>Actinomycetes</taxon>
        <taxon>Mycobacteriales</taxon>
        <taxon>Mycobacteriaceae</taxon>
        <taxon>Mycolicibacter</taxon>
    </lineage>
</organism>
<dbReference type="EMBL" id="OY726395">
    <property type="protein sequence ID" value="CAJ1581347.1"/>
    <property type="molecule type" value="Genomic_DNA"/>
</dbReference>
<protein>
    <submittedName>
        <fullName evidence="1">Fatty-acid--CoA ligase</fullName>
    </submittedName>
</protein>
<dbReference type="GO" id="GO:0016874">
    <property type="term" value="F:ligase activity"/>
    <property type="evidence" value="ECO:0007669"/>
    <property type="project" value="UniProtKB-KW"/>
</dbReference>
<evidence type="ECO:0000313" key="2">
    <source>
        <dbReference type="Proteomes" id="UP001190466"/>
    </source>
</evidence>